<accession>A0A2X3BJ51</accession>
<proteinExistence type="predicted"/>
<organism evidence="2 3">
    <name type="scientific">Helicobacter fennelliae</name>
    <dbReference type="NCBI Taxonomy" id="215"/>
    <lineage>
        <taxon>Bacteria</taxon>
        <taxon>Pseudomonadati</taxon>
        <taxon>Campylobacterota</taxon>
        <taxon>Epsilonproteobacteria</taxon>
        <taxon>Campylobacterales</taxon>
        <taxon>Helicobacteraceae</taxon>
        <taxon>Helicobacter</taxon>
    </lineage>
</organism>
<protein>
    <submittedName>
        <fullName evidence="2">Uncharacterized protein</fullName>
    </submittedName>
</protein>
<evidence type="ECO:0000256" key="1">
    <source>
        <dbReference type="SAM" id="MobiDB-lite"/>
    </source>
</evidence>
<dbReference type="AlphaFoldDB" id="A0A2X3BJ51"/>
<sequence length="54" mass="6583">MVKMDMVKEIRLSDDELDSEMEDWEEDFDDEDDDVDFNGYDDDDYENPDSEYEE</sequence>
<feature type="region of interest" description="Disordered" evidence="1">
    <location>
        <begin position="1"/>
        <end position="54"/>
    </location>
</feature>
<evidence type="ECO:0000313" key="2">
    <source>
        <dbReference type="EMBL" id="SQB99336.1"/>
    </source>
</evidence>
<dbReference type="Proteomes" id="UP000250166">
    <property type="component" value="Unassembled WGS sequence"/>
</dbReference>
<name>A0A2X3BJ51_9HELI</name>
<dbReference type="RefSeq" id="WP_023946047.1">
    <property type="nucleotide sequence ID" value="NZ_UAWL01000006.1"/>
</dbReference>
<evidence type="ECO:0000313" key="3">
    <source>
        <dbReference type="Proteomes" id="UP000250166"/>
    </source>
</evidence>
<reference evidence="2 3" key="1">
    <citation type="submission" date="2018-06" db="EMBL/GenBank/DDBJ databases">
        <authorList>
            <consortium name="Pathogen Informatics"/>
            <person name="Doyle S."/>
        </authorList>
    </citation>
    <scope>NUCLEOTIDE SEQUENCE [LARGE SCALE GENOMIC DNA]</scope>
    <source>
        <strain evidence="2 3">NCTC13102</strain>
    </source>
</reference>
<dbReference type="EMBL" id="UAWL01000006">
    <property type="protein sequence ID" value="SQB99336.1"/>
    <property type="molecule type" value="Genomic_DNA"/>
</dbReference>
<feature type="compositionally biased region" description="Acidic residues" evidence="1">
    <location>
        <begin position="15"/>
        <end position="54"/>
    </location>
</feature>
<gene>
    <name evidence="2" type="ORF">NCTC13102_01700</name>
</gene>
<feature type="compositionally biased region" description="Basic and acidic residues" evidence="1">
    <location>
        <begin position="1"/>
        <end position="14"/>
    </location>
</feature>